<gene>
    <name evidence="6" type="ORF">Esi_0261_0031</name>
</gene>
<dbReference type="Pfam" id="PF13516">
    <property type="entry name" value="LRR_6"/>
    <property type="match status" value="2"/>
</dbReference>
<accession>D7FTY6</accession>
<dbReference type="GO" id="GO:0005634">
    <property type="term" value="C:nucleus"/>
    <property type="evidence" value="ECO:0007669"/>
    <property type="project" value="TreeGrafter"/>
</dbReference>
<dbReference type="InterPro" id="IPR032675">
    <property type="entry name" value="LRR_dom_sf"/>
</dbReference>
<organism evidence="6 7">
    <name type="scientific">Ectocarpus siliculosus</name>
    <name type="common">Brown alga</name>
    <name type="synonym">Conferva siliculosa</name>
    <dbReference type="NCBI Taxonomy" id="2880"/>
    <lineage>
        <taxon>Eukaryota</taxon>
        <taxon>Sar</taxon>
        <taxon>Stramenopiles</taxon>
        <taxon>Ochrophyta</taxon>
        <taxon>PX clade</taxon>
        <taxon>Phaeophyceae</taxon>
        <taxon>Ectocarpales</taxon>
        <taxon>Ectocarpaceae</taxon>
        <taxon>Ectocarpus</taxon>
    </lineage>
</organism>
<dbReference type="SUPFAM" id="SSF52047">
    <property type="entry name" value="RNI-like"/>
    <property type="match status" value="1"/>
</dbReference>
<evidence type="ECO:0000256" key="1">
    <source>
        <dbReference type="ARBA" id="ARBA00022468"/>
    </source>
</evidence>
<dbReference type="STRING" id="2880.D7FTY6"/>
<evidence type="ECO:0000256" key="3">
    <source>
        <dbReference type="ARBA" id="ARBA00022737"/>
    </source>
</evidence>
<dbReference type="InterPro" id="IPR001611">
    <property type="entry name" value="Leu-rich_rpt"/>
</dbReference>
<evidence type="ECO:0000256" key="4">
    <source>
        <dbReference type="SAM" id="Coils"/>
    </source>
</evidence>
<dbReference type="EMBL" id="FN649760">
    <property type="protein sequence ID" value="CBJ31513.1"/>
    <property type="molecule type" value="Genomic_DNA"/>
</dbReference>
<feature type="region of interest" description="Disordered" evidence="5">
    <location>
        <begin position="1"/>
        <end position="23"/>
    </location>
</feature>
<dbReference type="InParanoid" id="D7FTY6"/>
<feature type="coiled-coil region" evidence="4">
    <location>
        <begin position="254"/>
        <end position="288"/>
    </location>
</feature>
<name>D7FTY6_ECTSI</name>
<dbReference type="PANTHER" id="PTHR24113">
    <property type="entry name" value="RAN GTPASE-ACTIVATING PROTEIN 1"/>
    <property type="match status" value="1"/>
</dbReference>
<dbReference type="GO" id="GO:0005829">
    <property type="term" value="C:cytosol"/>
    <property type="evidence" value="ECO:0007669"/>
    <property type="project" value="TreeGrafter"/>
</dbReference>
<dbReference type="Proteomes" id="UP000002630">
    <property type="component" value="Unassembled WGS sequence"/>
</dbReference>
<keyword evidence="4" id="KW-0175">Coiled coil</keyword>
<evidence type="ECO:0000256" key="5">
    <source>
        <dbReference type="SAM" id="MobiDB-lite"/>
    </source>
</evidence>
<evidence type="ECO:0000256" key="2">
    <source>
        <dbReference type="ARBA" id="ARBA00022614"/>
    </source>
</evidence>
<reference evidence="6 7" key="1">
    <citation type="journal article" date="2010" name="Nature">
        <title>The Ectocarpus genome and the independent evolution of multicellularity in brown algae.</title>
        <authorList>
            <person name="Cock J.M."/>
            <person name="Sterck L."/>
            <person name="Rouze P."/>
            <person name="Scornet D."/>
            <person name="Allen A.E."/>
            <person name="Amoutzias G."/>
            <person name="Anthouard V."/>
            <person name="Artiguenave F."/>
            <person name="Aury J.M."/>
            <person name="Badger J.H."/>
            <person name="Beszteri B."/>
            <person name="Billiau K."/>
            <person name="Bonnet E."/>
            <person name="Bothwell J.H."/>
            <person name="Bowler C."/>
            <person name="Boyen C."/>
            <person name="Brownlee C."/>
            <person name="Carrano C.J."/>
            <person name="Charrier B."/>
            <person name="Cho G.Y."/>
            <person name="Coelho S.M."/>
            <person name="Collen J."/>
            <person name="Corre E."/>
            <person name="Da Silva C."/>
            <person name="Delage L."/>
            <person name="Delaroque N."/>
            <person name="Dittami S.M."/>
            <person name="Doulbeau S."/>
            <person name="Elias M."/>
            <person name="Farnham G."/>
            <person name="Gachon C.M."/>
            <person name="Gschloessl B."/>
            <person name="Heesch S."/>
            <person name="Jabbari K."/>
            <person name="Jubin C."/>
            <person name="Kawai H."/>
            <person name="Kimura K."/>
            <person name="Kloareg B."/>
            <person name="Kupper F.C."/>
            <person name="Lang D."/>
            <person name="Le Bail A."/>
            <person name="Leblanc C."/>
            <person name="Lerouge P."/>
            <person name="Lohr M."/>
            <person name="Lopez P.J."/>
            <person name="Martens C."/>
            <person name="Maumus F."/>
            <person name="Michel G."/>
            <person name="Miranda-Saavedra D."/>
            <person name="Morales J."/>
            <person name="Moreau H."/>
            <person name="Motomura T."/>
            <person name="Nagasato C."/>
            <person name="Napoli C.A."/>
            <person name="Nelson D.R."/>
            <person name="Nyvall-Collen P."/>
            <person name="Peters A.F."/>
            <person name="Pommier C."/>
            <person name="Potin P."/>
            <person name="Poulain J."/>
            <person name="Quesneville H."/>
            <person name="Read B."/>
            <person name="Rensing S.A."/>
            <person name="Ritter A."/>
            <person name="Rousvoal S."/>
            <person name="Samanta M."/>
            <person name="Samson G."/>
            <person name="Schroeder D.C."/>
            <person name="Segurens B."/>
            <person name="Strittmatter M."/>
            <person name="Tonon T."/>
            <person name="Tregear J.W."/>
            <person name="Valentin K."/>
            <person name="von Dassow P."/>
            <person name="Yamagishi T."/>
            <person name="Van de Peer Y."/>
            <person name="Wincker P."/>
        </authorList>
    </citation>
    <scope>NUCLEOTIDE SEQUENCE [LARGE SCALE GENOMIC DNA]</scope>
    <source>
        <strain evidence="7">Ec32 / CCAP1310/4</strain>
    </source>
</reference>
<dbReference type="Gene3D" id="3.80.10.10">
    <property type="entry name" value="Ribonuclease Inhibitor"/>
    <property type="match status" value="1"/>
</dbReference>
<feature type="compositionally biased region" description="Basic and acidic residues" evidence="5">
    <location>
        <begin position="8"/>
        <end position="23"/>
    </location>
</feature>
<evidence type="ECO:0000313" key="7">
    <source>
        <dbReference type="Proteomes" id="UP000002630"/>
    </source>
</evidence>
<keyword evidence="3" id="KW-0677">Repeat</keyword>
<dbReference type="PANTHER" id="PTHR24113:SF12">
    <property type="entry name" value="RAN GTPASE-ACTIVATING PROTEIN 1"/>
    <property type="match status" value="1"/>
</dbReference>
<sequence length="595" mass="66661">MGSLHGVIETKDNAVQKHKRESDRLRREIKRLHVEREERQGQENAMIVAATQNSRLLKLLEQEELKRESVLTERDEALAEVSELKHRVRTSDEQHAKRTSGLEVKLIKAIGENLALKEKYSSTDEKIETLTKELESARKQAKFDKETAETALSTLRQSQYRVISELQESRDELQRYKDQAETKGDELAVCRQQNAELEMRLGTLQSDLNSMERTSSEREAAADEDSRLAQARLEKEISLSESLHNKVASMSRTILRLVERHKDLKAQVVKHEAEEARLGDQIEEARKREVRFQQKVVRLKSSLTVETTHKRLYAALDKFNSQMTKPPLPAANGGGNLPHDEALAIGPSTQRIKGDALRCRRQLLSNHMALFGLVAGRDDGTSARHALNELDLSDCGLDDFDVHGVMELACSCPRLEVLNLSMNYIGDAGAASLATVLRLASCGLRRLDLTCNQMSMEGVRVLAKALEENCSRGVSHVYVHSEGRIDALGREKEDKCQSVKERNSVPDEEQDALGMFFSVVIVDARDNHPQPAGNPDTALPLARRGKRQIGHIAAARGLIGSKKKGSGIKPERNSHNSLLARQSQVRDFMTKVAYN</sequence>
<keyword evidence="2" id="KW-0433">Leucine-rich repeat</keyword>
<protein>
    <submittedName>
        <fullName evidence="6">Hypothetical leucine rich repeat protein</fullName>
    </submittedName>
</protein>
<proteinExistence type="predicted"/>
<dbReference type="GO" id="GO:0005096">
    <property type="term" value="F:GTPase activator activity"/>
    <property type="evidence" value="ECO:0007669"/>
    <property type="project" value="UniProtKB-KW"/>
</dbReference>
<dbReference type="GO" id="GO:0006913">
    <property type="term" value="P:nucleocytoplasmic transport"/>
    <property type="evidence" value="ECO:0007669"/>
    <property type="project" value="TreeGrafter"/>
</dbReference>
<dbReference type="SMART" id="SM00368">
    <property type="entry name" value="LRR_RI"/>
    <property type="match status" value="2"/>
</dbReference>
<keyword evidence="7" id="KW-1185">Reference proteome</keyword>
<dbReference type="GO" id="GO:0031267">
    <property type="term" value="F:small GTPase binding"/>
    <property type="evidence" value="ECO:0007669"/>
    <property type="project" value="TreeGrafter"/>
</dbReference>
<dbReference type="InterPro" id="IPR027038">
    <property type="entry name" value="RanGap"/>
</dbReference>
<feature type="coiled-coil region" evidence="4">
    <location>
        <begin position="60"/>
        <end position="214"/>
    </location>
</feature>
<evidence type="ECO:0000313" key="6">
    <source>
        <dbReference type="EMBL" id="CBJ31513.1"/>
    </source>
</evidence>
<dbReference type="GO" id="GO:0048471">
    <property type="term" value="C:perinuclear region of cytoplasm"/>
    <property type="evidence" value="ECO:0007669"/>
    <property type="project" value="TreeGrafter"/>
</dbReference>
<keyword evidence="1" id="KW-0343">GTPase activation</keyword>
<dbReference type="OrthoDB" id="120976at2759"/>
<dbReference type="AlphaFoldDB" id="D7FTY6"/>